<evidence type="ECO:0000256" key="2">
    <source>
        <dbReference type="SAM" id="SignalP"/>
    </source>
</evidence>
<feature type="chain" id="PRO_5026023751" evidence="2">
    <location>
        <begin position="24"/>
        <end position="164"/>
    </location>
</feature>
<dbReference type="EMBL" id="CADCXV010000748">
    <property type="protein sequence ID" value="CAB0034610.1"/>
    <property type="molecule type" value="Genomic_DNA"/>
</dbReference>
<keyword evidence="4" id="KW-1185">Reference proteome</keyword>
<feature type="region of interest" description="Disordered" evidence="1">
    <location>
        <begin position="143"/>
        <end position="164"/>
    </location>
</feature>
<reference evidence="3 4" key="1">
    <citation type="submission" date="2020-02" db="EMBL/GenBank/DDBJ databases">
        <authorList>
            <person name="Ferguson B K."/>
        </authorList>
    </citation>
    <scope>NUCLEOTIDE SEQUENCE [LARGE SCALE GENOMIC DNA]</scope>
</reference>
<protein>
    <submittedName>
        <fullName evidence="3">Uncharacterized protein</fullName>
    </submittedName>
</protein>
<name>A0A6H5IGS7_9HYME</name>
<evidence type="ECO:0000256" key="1">
    <source>
        <dbReference type="SAM" id="MobiDB-lite"/>
    </source>
</evidence>
<dbReference type="Proteomes" id="UP000479190">
    <property type="component" value="Unassembled WGS sequence"/>
</dbReference>
<organism evidence="3 4">
    <name type="scientific">Trichogramma brassicae</name>
    <dbReference type="NCBI Taxonomy" id="86971"/>
    <lineage>
        <taxon>Eukaryota</taxon>
        <taxon>Metazoa</taxon>
        <taxon>Ecdysozoa</taxon>
        <taxon>Arthropoda</taxon>
        <taxon>Hexapoda</taxon>
        <taxon>Insecta</taxon>
        <taxon>Pterygota</taxon>
        <taxon>Neoptera</taxon>
        <taxon>Endopterygota</taxon>
        <taxon>Hymenoptera</taxon>
        <taxon>Apocrita</taxon>
        <taxon>Proctotrupomorpha</taxon>
        <taxon>Chalcidoidea</taxon>
        <taxon>Trichogrammatidae</taxon>
        <taxon>Trichogramma</taxon>
    </lineage>
</organism>
<evidence type="ECO:0000313" key="3">
    <source>
        <dbReference type="EMBL" id="CAB0034610.1"/>
    </source>
</evidence>
<proteinExistence type="predicted"/>
<accession>A0A6H5IGS7</accession>
<evidence type="ECO:0000313" key="4">
    <source>
        <dbReference type="Proteomes" id="UP000479190"/>
    </source>
</evidence>
<feature type="compositionally biased region" description="Low complexity" evidence="1">
    <location>
        <begin position="143"/>
        <end position="153"/>
    </location>
</feature>
<sequence length="164" mass="19318">MKILLYQLIFATASLFLPFFRCALEQFQPSVSDELNEKLYKVSNETKIHVALLVYTGGAYMQKSKLARILFGLSKSSRRHSNKSAVHILKTPGEYYPRPIWVSMKHRSFILWFYRALVTRVVPTPSISFERLICEPRNKWQEQQQQQQQQQQQWRLAPGGNWLD</sequence>
<feature type="signal peptide" evidence="2">
    <location>
        <begin position="1"/>
        <end position="23"/>
    </location>
</feature>
<keyword evidence="2" id="KW-0732">Signal</keyword>
<dbReference type="AlphaFoldDB" id="A0A6H5IGS7"/>
<gene>
    <name evidence="3" type="ORF">TBRA_LOCUS6508</name>
</gene>